<accession>A0A1F5Y9H8</accession>
<comment type="caution">
    <text evidence="6">The sequence shown here is derived from an EMBL/GenBank/DDBJ whole genome shotgun (WGS) entry which is preliminary data.</text>
</comment>
<organism evidence="6 7">
    <name type="scientific">Candidatus Glassbacteria bacterium GWA2_58_10</name>
    <dbReference type="NCBI Taxonomy" id="1817865"/>
    <lineage>
        <taxon>Bacteria</taxon>
        <taxon>Candidatus Glassiibacteriota</taxon>
    </lineage>
</organism>
<dbReference type="PANTHER" id="PTHR45625">
    <property type="entry name" value="PEPTIDYL-PROLYL CIS-TRANS ISOMERASE-RELATED"/>
    <property type="match status" value="1"/>
</dbReference>
<gene>
    <name evidence="6" type="ORF">A2Z86_08010</name>
</gene>
<feature type="domain" description="PPIase cyclophilin-type" evidence="5">
    <location>
        <begin position="15"/>
        <end position="172"/>
    </location>
</feature>
<dbReference type="EMBL" id="MFIV01000249">
    <property type="protein sequence ID" value="OGF96888.1"/>
    <property type="molecule type" value="Genomic_DNA"/>
</dbReference>
<name>A0A1F5Y9H8_9BACT</name>
<evidence type="ECO:0000256" key="3">
    <source>
        <dbReference type="RuleBase" id="RU363019"/>
    </source>
</evidence>
<evidence type="ECO:0000256" key="2">
    <source>
        <dbReference type="ARBA" id="ARBA00023235"/>
    </source>
</evidence>
<proteinExistence type="inferred from homology"/>
<dbReference type="SUPFAM" id="SSF50891">
    <property type="entry name" value="Cyclophilin-like"/>
    <property type="match status" value="1"/>
</dbReference>
<feature type="region of interest" description="Disordered" evidence="4">
    <location>
        <begin position="69"/>
        <end position="88"/>
    </location>
</feature>
<keyword evidence="1 3" id="KW-0697">Rotamase</keyword>
<evidence type="ECO:0000259" key="5">
    <source>
        <dbReference type="PROSITE" id="PS50072"/>
    </source>
</evidence>
<dbReference type="CDD" id="cd00317">
    <property type="entry name" value="cyclophilin"/>
    <property type="match status" value="1"/>
</dbReference>
<dbReference type="Pfam" id="PF00160">
    <property type="entry name" value="Pro_isomerase"/>
    <property type="match status" value="1"/>
</dbReference>
<dbReference type="PANTHER" id="PTHR45625:SF4">
    <property type="entry name" value="PEPTIDYLPROLYL ISOMERASE DOMAIN AND WD REPEAT-CONTAINING PROTEIN 1"/>
    <property type="match status" value="1"/>
</dbReference>
<evidence type="ECO:0000256" key="4">
    <source>
        <dbReference type="SAM" id="MobiDB-lite"/>
    </source>
</evidence>
<dbReference type="AlphaFoldDB" id="A0A1F5Y9H8"/>
<evidence type="ECO:0000313" key="6">
    <source>
        <dbReference type="EMBL" id="OGF96888.1"/>
    </source>
</evidence>
<dbReference type="EC" id="5.2.1.8" evidence="3"/>
<dbReference type="InterPro" id="IPR029000">
    <property type="entry name" value="Cyclophilin-like_dom_sf"/>
</dbReference>
<dbReference type="InterPro" id="IPR044666">
    <property type="entry name" value="Cyclophilin_A-like"/>
</dbReference>
<dbReference type="InterPro" id="IPR002130">
    <property type="entry name" value="Cyclophilin-type_PPIase_dom"/>
</dbReference>
<dbReference type="Gene3D" id="2.40.100.10">
    <property type="entry name" value="Cyclophilin-like"/>
    <property type="match status" value="1"/>
</dbReference>
<comment type="function">
    <text evidence="3">PPIases accelerate the folding of proteins. It catalyzes the cis-trans isomerization of proline imidic peptide bonds in oligopeptides.</text>
</comment>
<dbReference type="PROSITE" id="PS50072">
    <property type="entry name" value="CSA_PPIASE_2"/>
    <property type="match status" value="1"/>
</dbReference>
<protein>
    <recommendedName>
        <fullName evidence="3">Peptidyl-prolyl cis-trans isomerase</fullName>
        <shortName evidence="3">PPIase</shortName>
        <ecNumber evidence="3">5.2.1.8</ecNumber>
    </recommendedName>
</protein>
<keyword evidence="2 3" id="KW-0413">Isomerase</keyword>
<reference evidence="6 7" key="1">
    <citation type="journal article" date="2016" name="Nat. Commun.">
        <title>Thousands of microbial genomes shed light on interconnected biogeochemical processes in an aquifer system.</title>
        <authorList>
            <person name="Anantharaman K."/>
            <person name="Brown C.T."/>
            <person name="Hug L.A."/>
            <person name="Sharon I."/>
            <person name="Castelle C.J."/>
            <person name="Probst A.J."/>
            <person name="Thomas B.C."/>
            <person name="Singh A."/>
            <person name="Wilkins M.J."/>
            <person name="Karaoz U."/>
            <person name="Brodie E.L."/>
            <person name="Williams K.H."/>
            <person name="Hubbard S.S."/>
            <person name="Banfield J.F."/>
        </authorList>
    </citation>
    <scope>NUCLEOTIDE SEQUENCE [LARGE SCALE GENOMIC DNA]</scope>
</reference>
<comment type="catalytic activity">
    <reaction evidence="3">
        <text>[protein]-peptidylproline (omega=180) = [protein]-peptidylproline (omega=0)</text>
        <dbReference type="Rhea" id="RHEA:16237"/>
        <dbReference type="Rhea" id="RHEA-COMP:10747"/>
        <dbReference type="Rhea" id="RHEA-COMP:10748"/>
        <dbReference type="ChEBI" id="CHEBI:83833"/>
        <dbReference type="ChEBI" id="CHEBI:83834"/>
        <dbReference type="EC" id="5.2.1.8"/>
    </reaction>
</comment>
<evidence type="ECO:0000256" key="1">
    <source>
        <dbReference type="ARBA" id="ARBA00023110"/>
    </source>
</evidence>
<comment type="similarity">
    <text evidence="3">Belongs to the cyclophilin-type PPIase family.</text>
</comment>
<evidence type="ECO:0000313" key="7">
    <source>
        <dbReference type="Proteomes" id="UP000176992"/>
    </source>
</evidence>
<dbReference type="GO" id="GO:0003755">
    <property type="term" value="F:peptidyl-prolyl cis-trans isomerase activity"/>
    <property type="evidence" value="ECO:0007669"/>
    <property type="project" value="UniProtKB-UniRule"/>
</dbReference>
<dbReference type="PRINTS" id="PR00153">
    <property type="entry name" value="CSAPPISMRASE"/>
</dbReference>
<sequence length="177" mass="19744">MELANFRDYEAQKRDRDVFVIDTDYGEIVILPLAEAAKNHVRKFTDQINLGFYDGLAFHHIEPGMLIQGGDVNSRDDDPSNDGSGDPGYFLDPEIKLPNLRGSVGLAHPPGETTKGNSQFYILLADEPNLNGRYTVFGTVVQGLDVVDKISRLPAGEHGQPLKKVVMKRVYIEKRFV</sequence>
<dbReference type="Proteomes" id="UP000176992">
    <property type="component" value="Unassembled WGS sequence"/>
</dbReference>